<evidence type="ECO:0000256" key="1">
    <source>
        <dbReference type="SAM" id="MobiDB-lite"/>
    </source>
</evidence>
<dbReference type="InterPro" id="IPR029063">
    <property type="entry name" value="SAM-dependent_MTases_sf"/>
</dbReference>
<dbReference type="InterPro" id="IPR042620">
    <property type="entry name" value="NSUN7"/>
</dbReference>
<name>L5M5Q9_MYODS</name>
<dbReference type="EMBL" id="KB104013">
    <property type="protein sequence ID" value="ELK33615.1"/>
    <property type="molecule type" value="Genomic_DNA"/>
</dbReference>
<feature type="region of interest" description="Disordered" evidence="1">
    <location>
        <begin position="481"/>
        <end position="524"/>
    </location>
</feature>
<dbReference type="Proteomes" id="UP000010556">
    <property type="component" value="Unassembled WGS sequence"/>
</dbReference>
<accession>L5M5Q9</accession>
<proteinExistence type="predicted"/>
<keyword evidence="2" id="KW-0808">Transferase</keyword>
<feature type="compositionally biased region" description="Basic residues" evidence="1">
    <location>
        <begin position="426"/>
        <end position="436"/>
    </location>
</feature>
<organism evidence="2 3">
    <name type="scientific">Myotis davidii</name>
    <name type="common">David's myotis</name>
    <dbReference type="NCBI Taxonomy" id="225400"/>
    <lineage>
        <taxon>Eukaryota</taxon>
        <taxon>Metazoa</taxon>
        <taxon>Chordata</taxon>
        <taxon>Craniata</taxon>
        <taxon>Vertebrata</taxon>
        <taxon>Euteleostomi</taxon>
        <taxon>Mammalia</taxon>
        <taxon>Eutheria</taxon>
        <taxon>Laurasiatheria</taxon>
        <taxon>Chiroptera</taxon>
        <taxon>Yangochiroptera</taxon>
        <taxon>Vespertilionidae</taxon>
        <taxon>Myotis</taxon>
    </lineage>
</organism>
<feature type="compositionally biased region" description="Polar residues" evidence="1">
    <location>
        <begin position="481"/>
        <end position="493"/>
    </location>
</feature>
<dbReference type="GO" id="GO:0008168">
    <property type="term" value="F:methyltransferase activity"/>
    <property type="evidence" value="ECO:0007669"/>
    <property type="project" value="UniProtKB-KW"/>
</dbReference>
<gene>
    <name evidence="2" type="ORF">MDA_GLEAN10018678</name>
</gene>
<dbReference type="PANTHER" id="PTHR14663">
    <property type="entry name" value="METHYLTRANSFERASE NSUN7-RELATED"/>
    <property type="match status" value="1"/>
</dbReference>
<dbReference type="Gene3D" id="3.40.50.150">
    <property type="entry name" value="Vaccinia Virus protein VP39"/>
    <property type="match status" value="1"/>
</dbReference>
<evidence type="ECO:0000313" key="2">
    <source>
        <dbReference type="EMBL" id="ELK33615.1"/>
    </source>
</evidence>
<keyword evidence="2" id="KW-0489">Methyltransferase</keyword>
<sequence>MLEPSELQFPNESNAEELSQLACLALSDDEASREQDAGGTPDKTGYPDPVYVMAANVFQGIRVETSPEKVLIKYGKEPLRPLSSGTEDESFQHLAYELAFSALKYQGILETILIDSCIFPSTTIVNRKFQARLLSDNQQYIVEVQEVEDLLNSFKTKLAAALARCRIKHDALSIDHILPETVRNQELRASTLPLYAWINTLKISDLLNIDLFKDYKLIFQDKSRSLAVHSVKALLNVDDDILMVNTDIEILPETFLNIECKDNRLQKVKVILLLPRCSGLGISNPVEFILNEHEDTDLLKDFSQGGTSEDKLRSLAQQQYAQLTHAMKFYPEENEAVVKKALEFQDHGTKIQPYRLSPPVLPLCTLKEVHSSADKFFRMEPSEITNGCFLSVLTRERDPSETVSVKDVLARAAAKGLLEGIELGKSSKREKKKKSKTALPKAPSIDSKGVQVKIAEFLNRETNENANRSQTATTKISLLQKGTTQVGTSSQVRKPSKPATNPLVPAFMKNTSLPRPYERPTNFVRPRPEDKMVVLKPVEIVLPPVMFPLSPPPGIRPHLPAQHFYYRWFAPKTVVPGYHSTPPVARKGEKPKGNLPSSFLRHRRPWL</sequence>
<dbReference type="AlphaFoldDB" id="L5M5Q9"/>
<protein>
    <submittedName>
        <fullName evidence="2">Putative methyltransferase NSUN7</fullName>
    </submittedName>
</protein>
<dbReference type="PANTHER" id="PTHR14663:SF2">
    <property type="entry name" value="METHYLTRANSFERASE NSUN7-RELATED"/>
    <property type="match status" value="1"/>
</dbReference>
<feature type="region of interest" description="Disordered" evidence="1">
    <location>
        <begin position="425"/>
        <end position="444"/>
    </location>
</feature>
<evidence type="ECO:0000313" key="3">
    <source>
        <dbReference type="Proteomes" id="UP000010556"/>
    </source>
</evidence>
<dbReference type="GO" id="GO:0032259">
    <property type="term" value="P:methylation"/>
    <property type="evidence" value="ECO:0007669"/>
    <property type="project" value="UniProtKB-KW"/>
</dbReference>
<keyword evidence="3" id="KW-1185">Reference proteome</keyword>
<reference evidence="3" key="1">
    <citation type="journal article" date="2013" name="Science">
        <title>Comparative analysis of bat genomes provides insight into the evolution of flight and immunity.</title>
        <authorList>
            <person name="Zhang G."/>
            <person name="Cowled C."/>
            <person name="Shi Z."/>
            <person name="Huang Z."/>
            <person name="Bishop-Lilly K.A."/>
            <person name="Fang X."/>
            <person name="Wynne J.W."/>
            <person name="Xiong Z."/>
            <person name="Baker M.L."/>
            <person name="Zhao W."/>
            <person name="Tachedjian M."/>
            <person name="Zhu Y."/>
            <person name="Zhou P."/>
            <person name="Jiang X."/>
            <person name="Ng J."/>
            <person name="Yang L."/>
            <person name="Wu L."/>
            <person name="Xiao J."/>
            <person name="Feng Y."/>
            <person name="Chen Y."/>
            <person name="Sun X."/>
            <person name="Zhang Y."/>
            <person name="Marsh G.A."/>
            <person name="Crameri G."/>
            <person name="Broder C.C."/>
            <person name="Frey K.G."/>
            <person name="Wang L.F."/>
            <person name="Wang J."/>
        </authorList>
    </citation>
    <scope>NUCLEOTIDE SEQUENCE [LARGE SCALE GENOMIC DNA]</scope>
</reference>